<dbReference type="InterPro" id="IPR013324">
    <property type="entry name" value="RNA_pol_sigma_r3/r4-like"/>
</dbReference>
<organism evidence="6 7">
    <name type="scientific">Kitasatospora arboriphila</name>
    <dbReference type="NCBI Taxonomy" id="258052"/>
    <lineage>
        <taxon>Bacteria</taxon>
        <taxon>Bacillati</taxon>
        <taxon>Actinomycetota</taxon>
        <taxon>Actinomycetes</taxon>
        <taxon>Kitasatosporales</taxon>
        <taxon>Streptomycetaceae</taxon>
        <taxon>Kitasatospora</taxon>
    </lineage>
</organism>
<dbReference type="EMBL" id="BAAALD010000017">
    <property type="protein sequence ID" value="GAA1080431.1"/>
    <property type="molecule type" value="Genomic_DNA"/>
</dbReference>
<dbReference type="PROSITE" id="PS50043">
    <property type="entry name" value="HTH_LUXR_2"/>
    <property type="match status" value="1"/>
</dbReference>
<feature type="domain" description="HTH luxR-type" evidence="5">
    <location>
        <begin position="49"/>
        <end position="114"/>
    </location>
</feature>
<evidence type="ECO:0000256" key="4">
    <source>
        <dbReference type="SAM" id="MobiDB-lite"/>
    </source>
</evidence>
<dbReference type="InterPro" id="IPR036388">
    <property type="entry name" value="WH-like_DNA-bd_sf"/>
</dbReference>
<feature type="compositionally biased region" description="Low complexity" evidence="4">
    <location>
        <begin position="26"/>
        <end position="42"/>
    </location>
</feature>
<keyword evidence="2" id="KW-0238">DNA-binding</keyword>
<protein>
    <recommendedName>
        <fullName evidence="5">HTH luxR-type domain-containing protein</fullName>
    </recommendedName>
</protein>
<feature type="compositionally biased region" description="Pro residues" evidence="4">
    <location>
        <begin position="119"/>
        <end position="130"/>
    </location>
</feature>
<feature type="region of interest" description="Disordered" evidence="4">
    <location>
        <begin position="1"/>
        <end position="45"/>
    </location>
</feature>
<dbReference type="Pfam" id="PF00196">
    <property type="entry name" value="GerE"/>
    <property type="match status" value="1"/>
</dbReference>
<reference evidence="7" key="1">
    <citation type="journal article" date="2019" name="Int. J. Syst. Evol. Microbiol.">
        <title>The Global Catalogue of Microorganisms (GCM) 10K type strain sequencing project: providing services to taxonomists for standard genome sequencing and annotation.</title>
        <authorList>
            <consortium name="The Broad Institute Genomics Platform"/>
            <consortium name="The Broad Institute Genome Sequencing Center for Infectious Disease"/>
            <person name="Wu L."/>
            <person name="Ma J."/>
        </authorList>
    </citation>
    <scope>NUCLEOTIDE SEQUENCE [LARGE SCALE GENOMIC DNA]</scope>
    <source>
        <strain evidence="7">JCM 13002</strain>
    </source>
</reference>
<keyword evidence="7" id="KW-1185">Reference proteome</keyword>
<evidence type="ECO:0000313" key="7">
    <source>
        <dbReference type="Proteomes" id="UP001499987"/>
    </source>
</evidence>
<dbReference type="CDD" id="cd06170">
    <property type="entry name" value="LuxR_C_like"/>
    <property type="match status" value="1"/>
</dbReference>
<gene>
    <name evidence="6" type="ORF">GCM10009663_23790</name>
</gene>
<evidence type="ECO:0000313" key="6">
    <source>
        <dbReference type="EMBL" id="GAA1080431.1"/>
    </source>
</evidence>
<evidence type="ECO:0000256" key="3">
    <source>
        <dbReference type="ARBA" id="ARBA00023163"/>
    </source>
</evidence>
<feature type="region of interest" description="Disordered" evidence="4">
    <location>
        <begin position="114"/>
        <end position="205"/>
    </location>
</feature>
<evidence type="ECO:0000256" key="1">
    <source>
        <dbReference type="ARBA" id="ARBA00023015"/>
    </source>
</evidence>
<comment type="caution">
    <text evidence="6">The sequence shown here is derived from an EMBL/GenBank/DDBJ whole genome shotgun (WGS) entry which is preliminary data.</text>
</comment>
<dbReference type="PANTHER" id="PTHR44688:SF16">
    <property type="entry name" value="DNA-BINDING TRANSCRIPTIONAL ACTIVATOR DEVR_DOSR"/>
    <property type="match status" value="1"/>
</dbReference>
<feature type="region of interest" description="Disordered" evidence="4">
    <location>
        <begin position="276"/>
        <end position="311"/>
    </location>
</feature>
<feature type="compositionally biased region" description="Basic and acidic residues" evidence="4">
    <location>
        <begin position="294"/>
        <end position="311"/>
    </location>
</feature>
<feature type="compositionally biased region" description="Low complexity" evidence="4">
    <location>
        <begin position="184"/>
        <end position="202"/>
    </location>
</feature>
<dbReference type="Proteomes" id="UP001499987">
    <property type="component" value="Unassembled WGS sequence"/>
</dbReference>
<keyword evidence="3" id="KW-0804">Transcription</keyword>
<dbReference type="InterPro" id="IPR000792">
    <property type="entry name" value="Tscrpt_reg_LuxR_C"/>
</dbReference>
<dbReference type="InterPro" id="IPR016032">
    <property type="entry name" value="Sig_transdc_resp-reg_C-effctor"/>
</dbReference>
<name>A0ABP4DYU2_9ACTN</name>
<feature type="compositionally biased region" description="Pro residues" evidence="4">
    <location>
        <begin position="156"/>
        <end position="172"/>
    </location>
</feature>
<feature type="region of interest" description="Disordered" evidence="4">
    <location>
        <begin position="410"/>
        <end position="434"/>
    </location>
</feature>
<dbReference type="SMART" id="SM00421">
    <property type="entry name" value="HTH_LUXR"/>
    <property type="match status" value="1"/>
</dbReference>
<feature type="compositionally biased region" description="Basic residues" evidence="4">
    <location>
        <begin position="277"/>
        <end position="293"/>
    </location>
</feature>
<dbReference type="Gene3D" id="1.10.10.10">
    <property type="entry name" value="Winged helix-like DNA-binding domain superfamily/Winged helix DNA-binding domain"/>
    <property type="match status" value="2"/>
</dbReference>
<sequence>MPYSTLQPPRGAAVTAPSKADRAGDDPTGPTTAARTPAAAPSDRARKDVARLLQRLTPREAQVFARTAAGDDDRAVAAALGIAPATVRKHLNRAMRKLGVGSRAEAARLAALLGTPGPTAEPTPAAPPKTPGATGPTMPTGPAEPGPVPAGAAVEPSPPPTPEEPPRTPDGPRPPEEPEPPQARPQEQPSAPLSRPPLAGAPPRRRPEFAAFSAAVHARLVQQTFLVTGSPHRAARSVRIALGAAALRWDEVAELPDPEGWVRAAAFESALSPWRRGGPRRAGRRHLPHRRIKVKGERARRRPDENRPTARDRALLTAMHRLTRPQRRAVVLHDAVGLPVAAVAEEVESSTAAAAGRVLAAREELSRTVPEVVGADPSAPGFGPALGALLFEAAVRACPSPRVPSPGRLAAGTAVPDRALLPGPDGQAEGRTGGRRPVAVTIAGVERFRRCFAGDGGADEAVGLLLTGVAAHEVGRGMLLCTED</sequence>
<evidence type="ECO:0000256" key="2">
    <source>
        <dbReference type="ARBA" id="ARBA00023125"/>
    </source>
</evidence>
<proteinExistence type="predicted"/>
<dbReference type="PANTHER" id="PTHR44688">
    <property type="entry name" value="DNA-BINDING TRANSCRIPTIONAL ACTIVATOR DEVR_DOSR"/>
    <property type="match status" value="1"/>
</dbReference>
<dbReference type="SUPFAM" id="SSF46894">
    <property type="entry name" value="C-terminal effector domain of the bipartite response regulators"/>
    <property type="match status" value="1"/>
</dbReference>
<evidence type="ECO:0000259" key="5">
    <source>
        <dbReference type="PROSITE" id="PS50043"/>
    </source>
</evidence>
<feature type="compositionally biased region" description="Low complexity" evidence="4">
    <location>
        <begin position="131"/>
        <end position="141"/>
    </location>
</feature>
<keyword evidence="1" id="KW-0805">Transcription regulation</keyword>
<dbReference type="PRINTS" id="PR00038">
    <property type="entry name" value="HTHLUXR"/>
</dbReference>
<dbReference type="SUPFAM" id="SSF88659">
    <property type="entry name" value="Sigma3 and sigma4 domains of RNA polymerase sigma factors"/>
    <property type="match status" value="1"/>
</dbReference>
<accession>A0ABP4DYU2</accession>